<dbReference type="GO" id="GO:0008765">
    <property type="term" value="F:UDP-N-acetylmuramoylalanyl-D-glutamate-2,6-diaminopimelate ligase activity"/>
    <property type="evidence" value="ECO:0007669"/>
    <property type="project" value="UniProtKB-UniRule"/>
</dbReference>
<dbReference type="InterPro" id="IPR035911">
    <property type="entry name" value="MurE/MurF_N"/>
</dbReference>
<gene>
    <name evidence="7" type="primary">murE</name>
    <name evidence="12" type="ORF">CLV32_2086</name>
</gene>
<dbReference type="Pfam" id="PF08245">
    <property type="entry name" value="Mur_ligase_M"/>
    <property type="match status" value="1"/>
</dbReference>
<accession>A0A4R6ILS0</accession>
<dbReference type="UniPathway" id="UPA00219"/>
<comment type="cofactor">
    <cofactor evidence="7">
        <name>Mg(2+)</name>
        <dbReference type="ChEBI" id="CHEBI:18420"/>
    </cofactor>
</comment>
<feature type="binding site" evidence="7">
    <location>
        <position position="180"/>
    </location>
    <ligand>
        <name>UDP-N-acetyl-alpha-D-muramoyl-L-alanyl-D-glutamate</name>
        <dbReference type="ChEBI" id="CHEBI:83900"/>
    </ligand>
</feature>
<keyword evidence="6 7" id="KW-0961">Cell wall biogenesis/degradation</keyword>
<keyword evidence="7" id="KW-0067">ATP-binding</keyword>
<keyword evidence="7 12" id="KW-0436">Ligase</keyword>
<comment type="function">
    <text evidence="7">Catalyzes the addition of meso-diaminopimelic acid to the nucleotide precursor UDP-N-acetylmuramoyl-L-alanyl-D-glutamate (UMAG) in the biosynthesis of bacterial cell-wall peptidoglycan.</text>
</comment>
<dbReference type="Pfam" id="PF01225">
    <property type="entry name" value="Mur_ligase"/>
    <property type="match status" value="1"/>
</dbReference>
<reference evidence="12 13" key="1">
    <citation type="submission" date="2019-03" db="EMBL/GenBank/DDBJ databases">
        <title>Genomic Encyclopedia of Archaeal and Bacterial Type Strains, Phase II (KMG-II): from individual species to whole genera.</title>
        <authorList>
            <person name="Goeker M."/>
        </authorList>
    </citation>
    <scope>NUCLEOTIDE SEQUENCE [LARGE SCALE GENOMIC DNA]</scope>
    <source>
        <strain evidence="12 13">DSM 19034</strain>
    </source>
</reference>
<feature type="domain" description="Mur ligase N-terminal catalytic" evidence="9">
    <location>
        <begin position="25"/>
        <end position="97"/>
    </location>
</feature>
<keyword evidence="2 7" id="KW-0132">Cell division</keyword>
<evidence type="ECO:0000256" key="1">
    <source>
        <dbReference type="ARBA" id="ARBA00005898"/>
    </source>
</evidence>
<dbReference type="RefSeq" id="WP_133555001.1">
    <property type="nucleotide sequence ID" value="NZ_SNWM01000002.1"/>
</dbReference>
<feature type="binding site" evidence="7">
    <location>
        <position position="188"/>
    </location>
    <ligand>
        <name>UDP-N-acetyl-alpha-D-muramoyl-L-alanyl-D-glutamate</name>
        <dbReference type="ChEBI" id="CHEBI:83900"/>
    </ligand>
</feature>
<dbReference type="GO" id="GO:0051301">
    <property type="term" value="P:cell division"/>
    <property type="evidence" value="ECO:0007669"/>
    <property type="project" value="UniProtKB-KW"/>
</dbReference>
<evidence type="ECO:0000313" key="12">
    <source>
        <dbReference type="EMBL" id="TDO23099.1"/>
    </source>
</evidence>
<feature type="modified residue" description="N6-carboxylysine" evidence="7">
    <location>
        <position position="220"/>
    </location>
</feature>
<feature type="binding site" evidence="7">
    <location>
        <position position="30"/>
    </location>
    <ligand>
        <name>UDP-N-acetyl-alpha-D-muramoyl-L-alanyl-D-glutamate</name>
        <dbReference type="ChEBI" id="CHEBI:83900"/>
    </ligand>
</feature>
<feature type="binding site" evidence="7">
    <location>
        <begin position="402"/>
        <end position="405"/>
    </location>
    <ligand>
        <name>meso-2,6-diaminopimelate</name>
        <dbReference type="ChEBI" id="CHEBI:57791"/>
    </ligand>
</feature>
<dbReference type="Pfam" id="PF02875">
    <property type="entry name" value="Mur_ligase_C"/>
    <property type="match status" value="1"/>
</dbReference>
<sequence>MQLQEILYGVTIIKLVGSTNRETSALTFDSRQVIPESAFFAVTGTVSDGHKYIEQTIAAGARIVICEVMPEVLNEQVTYIQVENTSVALGIMAANFYGNPSAELKLIGVTGTNGKTTIATLLFKLFRELGYHVGLISTVENQINETVIPATHTTPNPLALNQLLRQMVQAGCVYAFMEVSSHAVVQHRIEGIHFVGGVFSNITHDHLDFHKTFDNYIKAKRAFFDALPKTAFALTNGDDKNGMVMLQNTKASKKSYALKQLADFKARIIENKFSGLNLDIDDTDVFFKLVGSFNAYNLLAVYGTAMLLGEDKLTVLTILSNLTGAEGRFDYVSNAQEIIGIVDYAHTPDAVQNVLSTIQNIRKGTEQVITVIGCGGDRDKTKRPVMAQVACDWSDKVILTSDNPRTEDPQAILNDMEAGVSPTNKRKTLSILDRKEAIRTACHLARKGDIILVAGKGHEKYQEINGVRFHFDDKEILMEQLNSIS</sequence>
<dbReference type="SUPFAM" id="SSF63418">
    <property type="entry name" value="MurE/MurF N-terminal domain"/>
    <property type="match status" value="1"/>
</dbReference>
<dbReference type="GO" id="GO:0008360">
    <property type="term" value="P:regulation of cell shape"/>
    <property type="evidence" value="ECO:0007669"/>
    <property type="project" value="UniProtKB-KW"/>
</dbReference>
<dbReference type="InterPro" id="IPR036615">
    <property type="entry name" value="Mur_ligase_C_dom_sf"/>
</dbReference>
<feature type="binding site" evidence="7">
    <location>
        <position position="186"/>
    </location>
    <ligand>
        <name>UDP-N-acetyl-alpha-D-muramoyl-L-alanyl-D-glutamate</name>
        <dbReference type="ChEBI" id="CHEBI:83900"/>
    </ligand>
</feature>
<dbReference type="Gene3D" id="3.40.1190.10">
    <property type="entry name" value="Mur-like, catalytic domain"/>
    <property type="match status" value="1"/>
</dbReference>
<dbReference type="SUPFAM" id="SSF53244">
    <property type="entry name" value="MurD-like peptide ligases, peptide-binding domain"/>
    <property type="match status" value="1"/>
</dbReference>
<dbReference type="EMBL" id="SNWM01000002">
    <property type="protein sequence ID" value="TDO23099.1"/>
    <property type="molecule type" value="Genomic_DNA"/>
</dbReference>
<keyword evidence="7" id="KW-0547">Nucleotide-binding</keyword>
<organism evidence="12 13">
    <name type="scientific">Pedobacter duraquae</name>
    <dbReference type="NCBI Taxonomy" id="425511"/>
    <lineage>
        <taxon>Bacteria</taxon>
        <taxon>Pseudomonadati</taxon>
        <taxon>Bacteroidota</taxon>
        <taxon>Sphingobacteriia</taxon>
        <taxon>Sphingobacteriales</taxon>
        <taxon>Sphingobacteriaceae</taxon>
        <taxon>Pedobacter</taxon>
    </lineage>
</organism>
<evidence type="ECO:0000256" key="6">
    <source>
        <dbReference type="ARBA" id="ARBA00023316"/>
    </source>
</evidence>
<dbReference type="InterPro" id="IPR004101">
    <property type="entry name" value="Mur_ligase_C"/>
</dbReference>
<dbReference type="InterPro" id="IPR036565">
    <property type="entry name" value="Mur-like_cat_sf"/>
</dbReference>
<protein>
    <recommendedName>
        <fullName evidence="7">UDP-N-acetylmuramoyl-L-alanyl-D-glutamate--2,6-diaminopimelate ligase</fullName>
        <ecNumber evidence="7">6.3.2.13</ecNumber>
    </recommendedName>
    <alternativeName>
        <fullName evidence="7">Meso-A2pm-adding enzyme</fullName>
    </alternativeName>
    <alternativeName>
        <fullName evidence="7">Meso-diaminopimelate-adding enzyme</fullName>
    </alternativeName>
    <alternativeName>
        <fullName evidence="7">UDP-MurNAc-L-Ala-D-Glu:meso-diaminopimelate ligase</fullName>
    </alternativeName>
    <alternativeName>
        <fullName evidence="7">UDP-MurNAc-tripeptide synthetase</fullName>
    </alternativeName>
    <alternativeName>
        <fullName evidence="7">UDP-N-acetylmuramyl-tripeptide synthetase</fullName>
    </alternativeName>
</protein>
<dbReference type="InterPro" id="IPR000713">
    <property type="entry name" value="Mur_ligase_N"/>
</dbReference>
<comment type="PTM">
    <text evidence="7">Carboxylation is probably crucial for Mg(2+) binding and, consequently, for the gamma-phosphate positioning of ATP.</text>
</comment>
<dbReference type="NCBIfam" id="TIGR01085">
    <property type="entry name" value="murE"/>
    <property type="match status" value="1"/>
</dbReference>
<dbReference type="GO" id="GO:0000287">
    <property type="term" value="F:magnesium ion binding"/>
    <property type="evidence" value="ECO:0007669"/>
    <property type="project" value="UniProtKB-UniRule"/>
</dbReference>
<dbReference type="AlphaFoldDB" id="A0A4R6ILS0"/>
<dbReference type="SUPFAM" id="SSF53623">
    <property type="entry name" value="MurD-like peptide ligases, catalytic domain"/>
    <property type="match status" value="1"/>
</dbReference>
<dbReference type="NCBIfam" id="NF001126">
    <property type="entry name" value="PRK00139.1-4"/>
    <property type="match status" value="1"/>
</dbReference>
<evidence type="ECO:0000256" key="3">
    <source>
        <dbReference type="ARBA" id="ARBA00022960"/>
    </source>
</evidence>
<evidence type="ECO:0000259" key="10">
    <source>
        <dbReference type="Pfam" id="PF02875"/>
    </source>
</evidence>
<dbReference type="Gene3D" id="3.90.190.20">
    <property type="entry name" value="Mur ligase, C-terminal domain"/>
    <property type="match status" value="1"/>
</dbReference>
<feature type="binding site" evidence="7">
    <location>
        <begin position="153"/>
        <end position="154"/>
    </location>
    <ligand>
        <name>UDP-N-acetyl-alpha-D-muramoyl-L-alanyl-D-glutamate</name>
        <dbReference type="ChEBI" id="CHEBI:83900"/>
    </ligand>
</feature>
<evidence type="ECO:0000256" key="2">
    <source>
        <dbReference type="ARBA" id="ARBA00022618"/>
    </source>
</evidence>
<keyword evidence="3 7" id="KW-0133">Cell shape</keyword>
<keyword evidence="4 7" id="KW-0573">Peptidoglycan synthesis</keyword>
<evidence type="ECO:0000256" key="4">
    <source>
        <dbReference type="ARBA" id="ARBA00022984"/>
    </source>
</evidence>
<evidence type="ECO:0000256" key="5">
    <source>
        <dbReference type="ARBA" id="ARBA00023306"/>
    </source>
</evidence>
<comment type="pathway">
    <text evidence="7 8">Cell wall biogenesis; peptidoglycan biosynthesis.</text>
</comment>
<evidence type="ECO:0000313" key="13">
    <source>
        <dbReference type="Proteomes" id="UP000295499"/>
    </source>
</evidence>
<dbReference type="EC" id="6.3.2.13" evidence="7"/>
<dbReference type="InterPro" id="IPR013221">
    <property type="entry name" value="Mur_ligase_cen"/>
</dbReference>
<comment type="subcellular location">
    <subcellularLocation>
        <location evidence="7 8">Cytoplasm</location>
    </subcellularLocation>
</comment>
<dbReference type="GO" id="GO:0071555">
    <property type="term" value="P:cell wall organization"/>
    <property type="evidence" value="ECO:0007669"/>
    <property type="project" value="UniProtKB-KW"/>
</dbReference>
<dbReference type="Gene3D" id="3.40.1390.10">
    <property type="entry name" value="MurE/MurF, N-terminal domain"/>
    <property type="match status" value="1"/>
</dbReference>
<feature type="binding site" evidence="7">
    <location>
        <begin position="111"/>
        <end position="117"/>
    </location>
    <ligand>
        <name>ATP</name>
        <dbReference type="ChEBI" id="CHEBI:30616"/>
    </ligand>
</feature>
<dbReference type="Proteomes" id="UP000295499">
    <property type="component" value="Unassembled WGS sequence"/>
</dbReference>
<dbReference type="HAMAP" id="MF_00208">
    <property type="entry name" value="MurE"/>
    <property type="match status" value="1"/>
</dbReference>
<feature type="short sequence motif" description="Meso-diaminopimelate recognition motif" evidence="7">
    <location>
        <begin position="402"/>
        <end position="405"/>
    </location>
</feature>
<evidence type="ECO:0000259" key="11">
    <source>
        <dbReference type="Pfam" id="PF08245"/>
    </source>
</evidence>
<feature type="binding site" evidence="7">
    <location>
        <position position="455"/>
    </location>
    <ligand>
        <name>meso-2,6-diaminopimelate</name>
        <dbReference type="ChEBI" id="CHEBI:57791"/>
    </ligand>
</feature>
<feature type="binding site" evidence="7">
    <location>
        <position position="459"/>
    </location>
    <ligand>
        <name>meso-2,6-diaminopimelate</name>
        <dbReference type="ChEBI" id="CHEBI:57791"/>
    </ligand>
</feature>
<comment type="caution">
    <text evidence="7">Lacks conserved residue(s) required for the propagation of feature annotation.</text>
</comment>
<dbReference type="GO" id="GO:0005737">
    <property type="term" value="C:cytoplasm"/>
    <property type="evidence" value="ECO:0007669"/>
    <property type="project" value="UniProtKB-SubCell"/>
</dbReference>
<dbReference type="InterPro" id="IPR005761">
    <property type="entry name" value="UDP-N-AcMur-Glu-dNH2Pim_ligase"/>
</dbReference>
<feature type="domain" description="Mur ligase C-terminal" evidence="10">
    <location>
        <begin position="327"/>
        <end position="457"/>
    </location>
</feature>
<dbReference type="GO" id="GO:0009252">
    <property type="term" value="P:peptidoglycan biosynthetic process"/>
    <property type="evidence" value="ECO:0007669"/>
    <property type="project" value="UniProtKB-UniRule"/>
</dbReference>
<comment type="similarity">
    <text evidence="1 7">Belongs to the MurCDEF family. MurE subfamily.</text>
</comment>
<evidence type="ECO:0000256" key="8">
    <source>
        <dbReference type="RuleBase" id="RU004135"/>
    </source>
</evidence>
<dbReference type="PANTHER" id="PTHR23135:SF4">
    <property type="entry name" value="UDP-N-ACETYLMURAMOYL-L-ALANYL-D-GLUTAMATE--2,6-DIAMINOPIMELATE LIGASE MURE HOMOLOG, CHLOROPLASTIC"/>
    <property type="match status" value="1"/>
</dbReference>
<dbReference type="OrthoDB" id="9800958at2"/>
<comment type="catalytic activity">
    <reaction evidence="7">
        <text>UDP-N-acetyl-alpha-D-muramoyl-L-alanyl-D-glutamate + meso-2,6-diaminopimelate + ATP = UDP-N-acetyl-alpha-D-muramoyl-L-alanyl-gamma-D-glutamyl-meso-2,6-diaminopimelate + ADP + phosphate + H(+)</text>
        <dbReference type="Rhea" id="RHEA:23676"/>
        <dbReference type="ChEBI" id="CHEBI:15378"/>
        <dbReference type="ChEBI" id="CHEBI:30616"/>
        <dbReference type="ChEBI" id="CHEBI:43474"/>
        <dbReference type="ChEBI" id="CHEBI:57791"/>
        <dbReference type="ChEBI" id="CHEBI:83900"/>
        <dbReference type="ChEBI" id="CHEBI:83905"/>
        <dbReference type="ChEBI" id="CHEBI:456216"/>
        <dbReference type="EC" id="6.3.2.13"/>
    </reaction>
</comment>
<evidence type="ECO:0000256" key="7">
    <source>
        <dbReference type="HAMAP-Rule" id="MF_00208"/>
    </source>
</evidence>
<feature type="binding site" evidence="7">
    <location>
        <position position="378"/>
    </location>
    <ligand>
        <name>meso-2,6-diaminopimelate</name>
        <dbReference type="ChEBI" id="CHEBI:57791"/>
    </ligand>
</feature>
<keyword evidence="7" id="KW-0963">Cytoplasm</keyword>
<feature type="domain" description="Mur ligase central" evidence="11">
    <location>
        <begin position="109"/>
        <end position="304"/>
    </location>
</feature>
<keyword evidence="5 7" id="KW-0131">Cell cycle</keyword>
<proteinExistence type="inferred from homology"/>
<dbReference type="PANTHER" id="PTHR23135">
    <property type="entry name" value="MUR LIGASE FAMILY MEMBER"/>
    <property type="match status" value="1"/>
</dbReference>
<comment type="caution">
    <text evidence="12">The sequence shown here is derived from an EMBL/GenBank/DDBJ whole genome shotgun (WGS) entry which is preliminary data.</text>
</comment>
<keyword evidence="7" id="KW-0460">Magnesium</keyword>
<name>A0A4R6ILS0_9SPHI</name>
<dbReference type="GO" id="GO:0005524">
    <property type="term" value="F:ATP binding"/>
    <property type="evidence" value="ECO:0007669"/>
    <property type="project" value="UniProtKB-UniRule"/>
</dbReference>
<keyword evidence="13" id="KW-1185">Reference proteome</keyword>
<evidence type="ECO:0000259" key="9">
    <source>
        <dbReference type="Pfam" id="PF01225"/>
    </source>
</evidence>